<dbReference type="PANTHER" id="PTHR10353">
    <property type="entry name" value="GLYCOSYL HYDROLASE"/>
    <property type="match status" value="1"/>
</dbReference>
<evidence type="ECO:0000256" key="11">
    <source>
        <dbReference type="RuleBase" id="RU361175"/>
    </source>
</evidence>
<comment type="similarity">
    <text evidence="2 11">Belongs to the glycosyl hydrolase 1 family.</text>
</comment>
<keyword evidence="5" id="KW-0136">Cellulose degradation</keyword>
<feature type="chain" id="PRO_5038626029" description="Beta-glucosidase" evidence="12">
    <location>
        <begin position="36"/>
        <end position="505"/>
    </location>
</feature>
<dbReference type="Pfam" id="PF00232">
    <property type="entry name" value="Glyco_hydro_1"/>
    <property type="match status" value="1"/>
</dbReference>
<feature type="active site" description="Nucleophile" evidence="9">
    <location>
        <position position="411"/>
    </location>
</feature>
<dbReference type="AlphaFoldDB" id="A0A919NZW1"/>
<evidence type="ECO:0000256" key="3">
    <source>
        <dbReference type="ARBA" id="ARBA00012744"/>
    </source>
</evidence>
<evidence type="ECO:0000256" key="12">
    <source>
        <dbReference type="SAM" id="SignalP"/>
    </source>
</evidence>
<keyword evidence="14" id="KW-1185">Reference proteome</keyword>
<dbReference type="Gene3D" id="3.20.20.80">
    <property type="entry name" value="Glycosidases"/>
    <property type="match status" value="1"/>
</dbReference>
<dbReference type="PROSITE" id="PS51318">
    <property type="entry name" value="TAT"/>
    <property type="match status" value="1"/>
</dbReference>
<dbReference type="EC" id="3.2.1.21" evidence="3 11"/>
<evidence type="ECO:0000256" key="6">
    <source>
        <dbReference type="ARBA" id="ARBA00023277"/>
    </source>
</evidence>
<evidence type="ECO:0000256" key="10">
    <source>
        <dbReference type="PIRSR" id="PIRSR617736-2"/>
    </source>
</evidence>
<evidence type="ECO:0000313" key="14">
    <source>
        <dbReference type="Proteomes" id="UP000632740"/>
    </source>
</evidence>
<protein>
    <recommendedName>
        <fullName evidence="3 11">Beta-glucosidase</fullName>
        <ecNumber evidence="3 11">3.2.1.21</ecNumber>
    </recommendedName>
</protein>
<evidence type="ECO:0000256" key="2">
    <source>
        <dbReference type="ARBA" id="ARBA00010838"/>
    </source>
</evidence>
<comment type="caution">
    <text evidence="13">The sequence shown here is derived from an EMBL/GenBank/DDBJ whole genome shotgun (WGS) entry which is preliminary data.</text>
</comment>
<dbReference type="InterPro" id="IPR001360">
    <property type="entry name" value="Glyco_hydro_1"/>
</dbReference>
<dbReference type="FunFam" id="3.20.20.80:FF:000004">
    <property type="entry name" value="Beta-glucosidase 6-phospho-beta-glucosidase"/>
    <property type="match status" value="1"/>
</dbReference>
<name>A0A919NZW1_9CELL</name>
<feature type="signal peptide" evidence="12">
    <location>
        <begin position="1"/>
        <end position="35"/>
    </location>
</feature>
<evidence type="ECO:0000256" key="8">
    <source>
        <dbReference type="ARBA" id="ARBA00023326"/>
    </source>
</evidence>
<dbReference type="RefSeq" id="WP_203747784.1">
    <property type="nucleotide sequence ID" value="NZ_BONK01000001.1"/>
</dbReference>
<keyword evidence="8" id="KW-0624">Polysaccharide degradation</keyword>
<evidence type="ECO:0000256" key="9">
    <source>
        <dbReference type="PIRSR" id="PIRSR617736-1"/>
    </source>
</evidence>
<dbReference type="GO" id="GO:0005829">
    <property type="term" value="C:cytosol"/>
    <property type="evidence" value="ECO:0007669"/>
    <property type="project" value="TreeGrafter"/>
</dbReference>
<gene>
    <name evidence="13" type="primary">bglB_1</name>
    <name evidence="13" type="ORF">Cch01nite_03740</name>
</gene>
<feature type="binding site" evidence="10">
    <location>
        <position position="225"/>
    </location>
    <ligand>
        <name>substrate</name>
    </ligand>
</feature>
<evidence type="ECO:0000256" key="1">
    <source>
        <dbReference type="ARBA" id="ARBA00000448"/>
    </source>
</evidence>
<dbReference type="InterPro" id="IPR017736">
    <property type="entry name" value="Glyco_hydro_1_beta-glucosidase"/>
</dbReference>
<dbReference type="GO" id="GO:0030245">
    <property type="term" value="P:cellulose catabolic process"/>
    <property type="evidence" value="ECO:0007669"/>
    <property type="project" value="UniProtKB-KW"/>
</dbReference>
<evidence type="ECO:0000256" key="5">
    <source>
        <dbReference type="ARBA" id="ARBA00023001"/>
    </source>
</evidence>
<dbReference type="SUPFAM" id="SSF51445">
    <property type="entry name" value="(Trans)glycosidases"/>
    <property type="match status" value="1"/>
</dbReference>
<keyword evidence="7 11" id="KW-0326">Glycosidase</keyword>
<dbReference type="Proteomes" id="UP000632740">
    <property type="component" value="Unassembled WGS sequence"/>
</dbReference>
<dbReference type="PROSITE" id="PS00653">
    <property type="entry name" value="GLYCOSYL_HYDROL_F1_2"/>
    <property type="match status" value="1"/>
</dbReference>
<organism evidence="13 14">
    <name type="scientific">Cellulomonas chitinilytica</name>
    <dbReference type="NCBI Taxonomy" id="398759"/>
    <lineage>
        <taxon>Bacteria</taxon>
        <taxon>Bacillati</taxon>
        <taxon>Actinomycetota</taxon>
        <taxon>Actinomycetes</taxon>
        <taxon>Micrococcales</taxon>
        <taxon>Cellulomonadaceae</taxon>
        <taxon>Cellulomonas</taxon>
    </lineage>
</organism>
<dbReference type="PANTHER" id="PTHR10353:SF36">
    <property type="entry name" value="LP05116P"/>
    <property type="match status" value="1"/>
</dbReference>
<comment type="catalytic activity">
    <reaction evidence="1 11">
        <text>Hydrolysis of terminal, non-reducing beta-D-glucosyl residues with release of beta-D-glucose.</text>
        <dbReference type="EC" id="3.2.1.21"/>
    </reaction>
</comment>
<feature type="binding site" evidence="10">
    <location>
        <begin position="462"/>
        <end position="463"/>
    </location>
    <ligand>
        <name>substrate</name>
    </ligand>
</feature>
<keyword evidence="12" id="KW-0732">Signal</keyword>
<feature type="active site" description="Proton donor" evidence="9">
    <location>
        <position position="226"/>
    </location>
</feature>
<feature type="binding site" evidence="10">
    <location>
        <position position="181"/>
    </location>
    <ligand>
        <name>substrate</name>
    </ligand>
</feature>
<feature type="binding site" evidence="10">
    <location>
        <position position="80"/>
    </location>
    <ligand>
        <name>substrate</name>
    </ligand>
</feature>
<accession>A0A919NZW1</accession>
<feature type="binding site" evidence="10">
    <location>
        <position position="455"/>
    </location>
    <ligand>
        <name>substrate</name>
    </ligand>
</feature>
<reference evidence="13" key="1">
    <citation type="submission" date="2021-01" db="EMBL/GenBank/DDBJ databases">
        <title>Whole genome shotgun sequence of Cellulomonas chitinilytica NBRC 110799.</title>
        <authorList>
            <person name="Komaki H."/>
            <person name="Tamura T."/>
        </authorList>
    </citation>
    <scope>NUCLEOTIDE SEQUENCE</scope>
    <source>
        <strain evidence="13">NBRC 110799</strain>
    </source>
</reference>
<evidence type="ECO:0000313" key="13">
    <source>
        <dbReference type="EMBL" id="GIG19650.1"/>
    </source>
</evidence>
<dbReference type="NCBIfam" id="TIGR03356">
    <property type="entry name" value="BGL"/>
    <property type="match status" value="1"/>
</dbReference>
<dbReference type="EMBL" id="BONK01000001">
    <property type="protein sequence ID" value="GIG19650.1"/>
    <property type="molecule type" value="Genomic_DNA"/>
</dbReference>
<dbReference type="GO" id="GO:0008422">
    <property type="term" value="F:beta-glucosidase activity"/>
    <property type="evidence" value="ECO:0007669"/>
    <property type="project" value="UniProtKB-EC"/>
</dbReference>
<feature type="binding site" evidence="10">
    <location>
        <position position="360"/>
    </location>
    <ligand>
        <name>substrate</name>
    </ligand>
</feature>
<keyword evidence="6" id="KW-0119">Carbohydrate metabolism</keyword>
<evidence type="ECO:0000256" key="4">
    <source>
        <dbReference type="ARBA" id="ARBA00022801"/>
    </source>
</evidence>
<dbReference type="InterPro" id="IPR033132">
    <property type="entry name" value="GH_1_N_CS"/>
</dbReference>
<proteinExistence type="inferred from homology"/>
<evidence type="ECO:0000256" key="7">
    <source>
        <dbReference type="ARBA" id="ARBA00023295"/>
    </source>
</evidence>
<dbReference type="InterPro" id="IPR017853">
    <property type="entry name" value="GH"/>
</dbReference>
<dbReference type="PRINTS" id="PR00131">
    <property type="entry name" value="GLHYDRLASE1"/>
</dbReference>
<keyword evidence="4 11" id="KW-0378">Hydrolase</keyword>
<dbReference type="InterPro" id="IPR006311">
    <property type="entry name" value="TAT_signal"/>
</dbReference>
<sequence length="505" mass="54190">MPDHPRATPRAWDVPMDRRAALRLGGGLVALGALAACTPAERTDTVTPTATPTATAWAPPAQPMTFPAAFVFGAATSAFQVEGSTTADGRGPSIWDTFAAVPGHIAGGATGDPAADHYRRWEQDLDLMSDLGLRSYRFSVAWPRIQPTGSGPVNQPGVDFYRRLVEGLGERGIAPAITLYHWDLPQPLQDVGGWAVRDTAERFVDYAGIMFDALGDADATWLTINEPKTTASVGYGTPYHAPGVADVQQQVAAVHHQLLGHGLAVRRFRESGALGGIGIALNLLPVYPAGMGAEAPTTRADAVENRLYLDPVLLGTYPDDAIGEKAGQVHADPAAFQALVQAGDLDTISEPLDVLAVQYYGVAGIDRTGNVVTIAPQSDAEWQQVRPEGLYDVLTRLTRDYPDAPPLVVTENGIPDPTAAGTTQDDERTEFLRAHFQQAARAIQDGVDLRAYYVWSLLDNFEWAEGLTQRWGLVHVDFDTQERTPKASALWYRDVIAAGAVPPAG</sequence>